<sequence>MIIRSAVAVPIVKPSTSIKRIQKADDAYFDSPFRFVDYLYKEKFLLTADDQGDWYLLHIFDCENSEHLSGSRQIIRHDYLKDQKLPLIDLIEESGLSTNVRGYDKAFAHGLCFVENLDEISFIFQQQIANYDGAHDPIVSPSMHYIENIYNGERTRFIAGVETFSFATVTENRYYCEEIWPNSTAFLYLKLFIYFKKYRAVPSNQMMARLLCNLWASAEAMNNQFNPNLYIKYTF</sequence>
<keyword evidence="2" id="KW-1185">Reference proteome</keyword>
<protein>
    <submittedName>
        <fullName evidence="1">Uncharacterized protein</fullName>
    </submittedName>
</protein>
<evidence type="ECO:0000313" key="2">
    <source>
        <dbReference type="Proteomes" id="UP000315753"/>
    </source>
</evidence>
<gene>
    <name evidence="1" type="ORF">FKZ59_13405</name>
</gene>
<proteinExistence type="predicted"/>
<dbReference type="EMBL" id="VIGD01000026">
    <property type="protein sequence ID" value="TQE88673.1"/>
    <property type="molecule type" value="Genomic_DNA"/>
</dbReference>
<dbReference type="Proteomes" id="UP000315753">
    <property type="component" value="Unassembled WGS sequence"/>
</dbReference>
<reference evidence="1 2" key="1">
    <citation type="submission" date="2019-06" db="EMBL/GenBank/DDBJ databases">
        <title>Genome sequence of Ureibacillus terrenus.</title>
        <authorList>
            <person name="Maclea K.S."/>
            <person name="Simoes M."/>
        </authorList>
    </citation>
    <scope>NUCLEOTIDE SEQUENCE [LARGE SCALE GENOMIC DNA]</scope>
    <source>
        <strain evidence="1 2">ATCC BAA-384</strain>
    </source>
</reference>
<organism evidence="1 2">
    <name type="scientific">Ureibacillus terrenus</name>
    <dbReference type="NCBI Taxonomy" id="118246"/>
    <lineage>
        <taxon>Bacteria</taxon>
        <taxon>Bacillati</taxon>
        <taxon>Bacillota</taxon>
        <taxon>Bacilli</taxon>
        <taxon>Bacillales</taxon>
        <taxon>Caryophanaceae</taxon>
        <taxon>Ureibacillus</taxon>
    </lineage>
</organism>
<evidence type="ECO:0000313" key="1">
    <source>
        <dbReference type="EMBL" id="TQE88673.1"/>
    </source>
</evidence>
<comment type="caution">
    <text evidence="1">The sequence shown here is derived from an EMBL/GenBank/DDBJ whole genome shotgun (WGS) entry which is preliminary data.</text>
</comment>
<name>A0A540UXC6_9BACL</name>
<dbReference type="AlphaFoldDB" id="A0A540UXC6"/>
<dbReference type="RefSeq" id="WP_141603260.1">
    <property type="nucleotide sequence ID" value="NZ_JARMSB010000003.1"/>
</dbReference>
<dbReference type="OrthoDB" id="2824460at2"/>
<accession>A0A540UXC6</accession>